<dbReference type="PRINTS" id="PR00423">
    <property type="entry name" value="CELLDVISFTSZ"/>
</dbReference>
<dbReference type="GO" id="GO:0005737">
    <property type="term" value="C:cytoplasm"/>
    <property type="evidence" value="ECO:0007669"/>
    <property type="project" value="TreeGrafter"/>
</dbReference>
<keyword evidence="2" id="KW-0547">Nucleotide-binding</keyword>
<evidence type="ECO:0000259" key="5">
    <source>
        <dbReference type="SMART" id="SM00865"/>
    </source>
</evidence>
<dbReference type="SUPFAM" id="SSF52490">
    <property type="entry name" value="Tubulin nucleotide-binding domain-like"/>
    <property type="match status" value="1"/>
</dbReference>
<proteinExistence type="inferred from homology"/>
<gene>
    <name evidence="6" type="ORF">ETSY1_31170</name>
</gene>
<dbReference type="Gene3D" id="3.40.50.1440">
    <property type="entry name" value="Tubulin/FtsZ, GTPase domain"/>
    <property type="match status" value="1"/>
</dbReference>
<dbReference type="Proteomes" id="UP000019141">
    <property type="component" value="Unassembled WGS sequence"/>
</dbReference>
<evidence type="ECO:0008006" key="8">
    <source>
        <dbReference type="Google" id="ProtNLM"/>
    </source>
</evidence>
<evidence type="ECO:0000313" key="6">
    <source>
        <dbReference type="EMBL" id="ETW95311.1"/>
    </source>
</evidence>
<dbReference type="GO" id="GO:0005525">
    <property type="term" value="F:GTP binding"/>
    <property type="evidence" value="ECO:0007669"/>
    <property type="project" value="UniProtKB-KW"/>
</dbReference>
<keyword evidence="7" id="KW-1185">Reference proteome</keyword>
<dbReference type="Pfam" id="PF00091">
    <property type="entry name" value="Tubulin"/>
    <property type="match status" value="1"/>
</dbReference>
<dbReference type="InterPro" id="IPR008280">
    <property type="entry name" value="Tub_FtsZ_C"/>
</dbReference>
<dbReference type="InterPro" id="IPR003008">
    <property type="entry name" value="Tubulin_FtsZ_GTPase"/>
</dbReference>
<evidence type="ECO:0000313" key="7">
    <source>
        <dbReference type="Proteomes" id="UP000019141"/>
    </source>
</evidence>
<dbReference type="PANTHER" id="PTHR30314:SF3">
    <property type="entry name" value="MITOCHONDRIAL DIVISION PROTEIN FSZA"/>
    <property type="match status" value="1"/>
</dbReference>
<dbReference type="GO" id="GO:0032153">
    <property type="term" value="C:cell division site"/>
    <property type="evidence" value="ECO:0007669"/>
    <property type="project" value="TreeGrafter"/>
</dbReference>
<dbReference type="PANTHER" id="PTHR30314">
    <property type="entry name" value="CELL DIVISION PROTEIN FTSZ-RELATED"/>
    <property type="match status" value="1"/>
</dbReference>
<dbReference type="InterPro" id="IPR018316">
    <property type="entry name" value="Tubulin/FtsZ_2-layer-sand-dom"/>
</dbReference>
<dbReference type="InterPro" id="IPR000158">
    <property type="entry name" value="Cell_div_FtsZ"/>
</dbReference>
<accession>W4LDE4</accession>
<feature type="non-terminal residue" evidence="6">
    <location>
        <position position="1"/>
    </location>
</feature>
<evidence type="ECO:0000256" key="1">
    <source>
        <dbReference type="ARBA" id="ARBA00009690"/>
    </source>
</evidence>
<dbReference type="SMART" id="SM00864">
    <property type="entry name" value="Tubulin"/>
    <property type="match status" value="1"/>
</dbReference>
<dbReference type="EMBL" id="AZHW01000931">
    <property type="protein sequence ID" value="ETW95311.1"/>
    <property type="molecule type" value="Genomic_DNA"/>
</dbReference>
<keyword evidence="3" id="KW-0342">GTP-binding</keyword>
<feature type="domain" description="Tubulin/FtsZ GTPase" evidence="4">
    <location>
        <begin position="1"/>
        <end position="84"/>
    </location>
</feature>
<evidence type="ECO:0000256" key="3">
    <source>
        <dbReference type="ARBA" id="ARBA00023134"/>
    </source>
</evidence>
<dbReference type="GO" id="GO:0051301">
    <property type="term" value="P:cell division"/>
    <property type="evidence" value="ECO:0007669"/>
    <property type="project" value="TreeGrafter"/>
</dbReference>
<dbReference type="GO" id="GO:0003924">
    <property type="term" value="F:GTPase activity"/>
    <property type="evidence" value="ECO:0007669"/>
    <property type="project" value="InterPro"/>
</dbReference>
<reference evidence="6 7" key="1">
    <citation type="journal article" date="2014" name="Nature">
        <title>An environmental bacterial taxon with a large and distinct metabolic repertoire.</title>
        <authorList>
            <person name="Wilson M.C."/>
            <person name="Mori T."/>
            <person name="Ruckert C."/>
            <person name="Uria A.R."/>
            <person name="Helf M.J."/>
            <person name="Takada K."/>
            <person name="Gernert C."/>
            <person name="Steffens U.A."/>
            <person name="Heycke N."/>
            <person name="Schmitt S."/>
            <person name="Rinke C."/>
            <person name="Helfrich E.J."/>
            <person name="Brachmann A.O."/>
            <person name="Gurgui C."/>
            <person name="Wakimoto T."/>
            <person name="Kracht M."/>
            <person name="Crusemann M."/>
            <person name="Hentschel U."/>
            <person name="Abe I."/>
            <person name="Matsunaga S."/>
            <person name="Kalinowski J."/>
            <person name="Takeyama H."/>
            <person name="Piel J."/>
        </authorList>
    </citation>
    <scope>NUCLEOTIDE SEQUENCE [LARGE SCALE GENOMIC DNA]</scope>
    <source>
        <strain evidence="7">TSY1</strain>
    </source>
</reference>
<dbReference type="PATRIC" id="fig|1429438.4.peg.5922"/>
<dbReference type="InterPro" id="IPR036525">
    <property type="entry name" value="Tubulin/FtsZ_GTPase_sf"/>
</dbReference>
<dbReference type="InterPro" id="IPR037103">
    <property type="entry name" value="Tubulin/FtsZ-like_C"/>
</dbReference>
<comment type="similarity">
    <text evidence="1">Belongs to the FtsZ family.</text>
</comment>
<feature type="domain" description="Tubulin/FtsZ 2-layer sandwich" evidence="5">
    <location>
        <begin position="86"/>
        <end position="203"/>
    </location>
</feature>
<dbReference type="InterPro" id="IPR024757">
    <property type="entry name" value="FtsZ_C"/>
</dbReference>
<organism evidence="6 7">
    <name type="scientific">Entotheonella factor</name>
    <dbReference type="NCBI Taxonomy" id="1429438"/>
    <lineage>
        <taxon>Bacteria</taxon>
        <taxon>Pseudomonadati</taxon>
        <taxon>Nitrospinota/Tectimicrobiota group</taxon>
        <taxon>Candidatus Tectimicrobiota</taxon>
        <taxon>Candidatus Entotheonellia</taxon>
        <taxon>Candidatus Entotheonellales</taxon>
        <taxon>Candidatus Entotheonellaceae</taxon>
        <taxon>Candidatus Entotheonella</taxon>
    </lineage>
</organism>
<dbReference type="CDD" id="cd02201">
    <property type="entry name" value="FtsZ_type1"/>
    <property type="match status" value="1"/>
</dbReference>
<dbReference type="InterPro" id="IPR045061">
    <property type="entry name" value="FtsZ/CetZ"/>
</dbReference>
<dbReference type="Pfam" id="PF12327">
    <property type="entry name" value="FtsZ_C"/>
    <property type="match status" value="1"/>
</dbReference>
<dbReference type="Gene3D" id="3.30.1330.20">
    <property type="entry name" value="Tubulin/FtsZ, C-terminal domain"/>
    <property type="match status" value="1"/>
</dbReference>
<dbReference type="SUPFAM" id="SSF55307">
    <property type="entry name" value="Tubulin C-terminal domain-like"/>
    <property type="match status" value="1"/>
</dbReference>
<evidence type="ECO:0000256" key="2">
    <source>
        <dbReference type="ARBA" id="ARBA00022741"/>
    </source>
</evidence>
<comment type="caution">
    <text evidence="6">The sequence shown here is derived from an EMBL/GenBank/DDBJ whole genome shotgun (WGS) entry which is preliminary data.</text>
</comment>
<sequence>RDMDILTVGVVTKPFSFEGRQRMRQAETGIQDLRDNVDTLITIPNQRLLEVVDRSTPLMQAFKVADDILRQAVQSISDLIVVPGLINLDFADVRTIMSGRGTAIMGTGEAEEAQGAAAAAQRAIESPLLEASVHGARGVLINITGGTHMSLMDVNEAASSVQMAAHPEAEIIFGAVIDEQMGDAMRVTVIATGYDEVGLRDVSQAAPVLMRRPEVTEREPIGTAAPPEYEVHEKYDEEAMARWHSYAHAGVQDDDQMGEPGLDDRSLEVPTFFRRRWARRR</sequence>
<name>W4LDE4_ENTF1</name>
<dbReference type="SMART" id="SM00865">
    <property type="entry name" value="Tubulin_C"/>
    <property type="match status" value="1"/>
</dbReference>
<dbReference type="AlphaFoldDB" id="W4LDE4"/>
<dbReference type="HOGENOM" id="CLU_988646_0_0_7"/>
<evidence type="ECO:0000259" key="4">
    <source>
        <dbReference type="SMART" id="SM00864"/>
    </source>
</evidence>
<protein>
    <recommendedName>
        <fullName evidence="8">Cell division protein FtsZ</fullName>
    </recommendedName>
</protein>